<comment type="caution">
    <text evidence="4">The sequence shown here is derived from an EMBL/GenBank/DDBJ whole genome shotgun (WGS) entry which is preliminary data.</text>
</comment>
<dbReference type="SUPFAM" id="SSF51445">
    <property type="entry name" value="(Trans)glycosidases"/>
    <property type="match status" value="1"/>
</dbReference>
<accession>K1TXZ4</accession>
<dbReference type="GO" id="GO:0004553">
    <property type="term" value="F:hydrolase activity, hydrolyzing O-glycosyl compounds"/>
    <property type="evidence" value="ECO:0007669"/>
    <property type="project" value="InterPro"/>
</dbReference>
<dbReference type="InterPro" id="IPR001547">
    <property type="entry name" value="Glyco_hydro_5"/>
</dbReference>
<dbReference type="EMBL" id="AJWY01004926">
    <property type="protein sequence ID" value="EKC71035.1"/>
    <property type="molecule type" value="Genomic_DNA"/>
</dbReference>
<dbReference type="Gene3D" id="3.20.20.80">
    <property type="entry name" value="Glycosidases"/>
    <property type="match status" value="1"/>
</dbReference>
<name>K1TXZ4_9ZZZZ</name>
<dbReference type="InterPro" id="IPR017853">
    <property type="entry name" value="GH"/>
</dbReference>
<dbReference type="GO" id="GO:0000272">
    <property type="term" value="P:polysaccharide catabolic process"/>
    <property type="evidence" value="ECO:0007669"/>
    <property type="project" value="InterPro"/>
</dbReference>
<keyword evidence="1" id="KW-0378">Hydrolase</keyword>
<feature type="non-terminal residue" evidence="4">
    <location>
        <position position="121"/>
    </location>
</feature>
<organism evidence="4">
    <name type="scientific">human gut metagenome</name>
    <dbReference type="NCBI Taxonomy" id="408170"/>
    <lineage>
        <taxon>unclassified sequences</taxon>
        <taxon>metagenomes</taxon>
        <taxon>organismal metagenomes</taxon>
    </lineage>
</organism>
<reference evidence="4" key="1">
    <citation type="journal article" date="2013" name="Environ. Microbiol.">
        <title>Microbiota from the distal guts of lean and obese adolescents exhibit partial functional redundancy besides clear differences in community structure.</title>
        <authorList>
            <person name="Ferrer M."/>
            <person name="Ruiz A."/>
            <person name="Lanza F."/>
            <person name="Haange S.B."/>
            <person name="Oberbach A."/>
            <person name="Till H."/>
            <person name="Bargiela R."/>
            <person name="Campoy C."/>
            <person name="Segura M.T."/>
            <person name="Richter M."/>
            <person name="von Bergen M."/>
            <person name="Seifert J."/>
            <person name="Suarez A."/>
        </authorList>
    </citation>
    <scope>NUCLEOTIDE SEQUENCE</scope>
</reference>
<evidence type="ECO:0000256" key="2">
    <source>
        <dbReference type="ARBA" id="ARBA00023295"/>
    </source>
</evidence>
<gene>
    <name evidence="4" type="ORF">LEA_07470</name>
</gene>
<feature type="domain" description="Glycoside hydrolase family 5" evidence="3">
    <location>
        <begin position="44"/>
        <end position="120"/>
    </location>
</feature>
<evidence type="ECO:0000259" key="3">
    <source>
        <dbReference type="Pfam" id="PF00150"/>
    </source>
</evidence>
<sequence>MRADEGMRNISTMQLVRDMGIGINLGNTYESCGDWISQWGNGTVESYETAWGSPVITKQIIQGYAQEGFGVLRIPVAWSNMMGGDYTINAEYLAAVKEAADWALECGLYVILNIHYDNGWF</sequence>
<proteinExistence type="predicted"/>
<dbReference type="Pfam" id="PF00150">
    <property type="entry name" value="Cellulase"/>
    <property type="match status" value="1"/>
</dbReference>
<dbReference type="AlphaFoldDB" id="K1TXZ4"/>
<evidence type="ECO:0000313" key="4">
    <source>
        <dbReference type="EMBL" id="EKC71035.1"/>
    </source>
</evidence>
<evidence type="ECO:0000256" key="1">
    <source>
        <dbReference type="ARBA" id="ARBA00022801"/>
    </source>
</evidence>
<keyword evidence="2" id="KW-0326">Glycosidase</keyword>
<protein>
    <submittedName>
        <fullName evidence="4">Endoglucanase</fullName>
    </submittedName>
</protein>